<dbReference type="NCBIfam" id="TIGR02436">
    <property type="entry name" value="four helix bundle protein"/>
    <property type="match status" value="1"/>
</dbReference>
<dbReference type="AlphaFoldDB" id="A0A7V4TZD6"/>
<dbReference type="InterPro" id="IPR036583">
    <property type="entry name" value="23S_rRNA_IVS_sf"/>
</dbReference>
<dbReference type="EMBL" id="DRQG01000053">
    <property type="protein sequence ID" value="HGY55166.1"/>
    <property type="molecule type" value="Genomic_DNA"/>
</dbReference>
<dbReference type="SUPFAM" id="SSF158446">
    <property type="entry name" value="IVS-encoded protein-like"/>
    <property type="match status" value="1"/>
</dbReference>
<dbReference type="Pfam" id="PF05635">
    <property type="entry name" value="23S_rRNA_IVP"/>
    <property type="match status" value="1"/>
</dbReference>
<accession>A0A7V4TZD6</accession>
<name>A0A7V4TZD6_CALAY</name>
<dbReference type="PIRSF" id="PIRSF035652">
    <property type="entry name" value="CHP02436"/>
    <property type="match status" value="1"/>
</dbReference>
<sequence length="118" mass="13699">MNKEDIIKRTKKLAVRIIEFCDSLPRQTKYFVIEKQLIRAATSVGANYRAACRGKSKADFIAKLCIVEEEADETLYWLELIVELDNQFREKVTPLYKEMNEILSIIVASKKTARKNNK</sequence>
<gene>
    <name evidence="1" type="ORF">ENK44_05685</name>
</gene>
<dbReference type="PANTHER" id="PTHR38471:SF2">
    <property type="entry name" value="FOUR HELIX BUNDLE PROTEIN"/>
    <property type="match status" value="1"/>
</dbReference>
<dbReference type="InterPro" id="IPR012657">
    <property type="entry name" value="23S_rRNA-intervening_sequence"/>
</dbReference>
<comment type="caution">
    <text evidence="1">The sequence shown here is derived from an EMBL/GenBank/DDBJ whole genome shotgun (WGS) entry which is preliminary data.</text>
</comment>
<proteinExistence type="predicted"/>
<protein>
    <submittedName>
        <fullName evidence="1">Four helix bundle protein</fullName>
    </submittedName>
</protein>
<dbReference type="Gene3D" id="1.20.1440.60">
    <property type="entry name" value="23S rRNA-intervening sequence"/>
    <property type="match status" value="1"/>
</dbReference>
<evidence type="ECO:0000313" key="1">
    <source>
        <dbReference type="EMBL" id="HGY55166.1"/>
    </source>
</evidence>
<dbReference type="Proteomes" id="UP000885779">
    <property type="component" value="Unassembled WGS sequence"/>
</dbReference>
<dbReference type="PANTHER" id="PTHR38471">
    <property type="entry name" value="FOUR HELIX BUNDLE PROTEIN"/>
    <property type="match status" value="1"/>
</dbReference>
<organism evidence="1">
    <name type="scientific">Caldithrix abyssi</name>
    <dbReference type="NCBI Taxonomy" id="187145"/>
    <lineage>
        <taxon>Bacteria</taxon>
        <taxon>Pseudomonadati</taxon>
        <taxon>Calditrichota</taxon>
        <taxon>Calditrichia</taxon>
        <taxon>Calditrichales</taxon>
        <taxon>Calditrichaceae</taxon>
        <taxon>Caldithrix</taxon>
    </lineage>
</organism>
<reference evidence="1" key="1">
    <citation type="journal article" date="2020" name="mSystems">
        <title>Genome- and Community-Level Interaction Insights into Carbon Utilization and Element Cycling Functions of Hydrothermarchaeota in Hydrothermal Sediment.</title>
        <authorList>
            <person name="Zhou Z."/>
            <person name="Liu Y."/>
            <person name="Xu W."/>
            <person name="Pan J."/>
            <person name="Luo Z.H."/>
            <person name="Li M."/>
        </authorList>
    </citation>
    <scope>NUCLEOTIDE SEQUENCE [LARGE SCALE GENOMIC DNA]</scope>
    <source>
        <strain evidence="1">HyVt-577</strain>
    </source>
</reference>